<dbReference type="NCBIfam" id="TIGR01536">
    <property type="entry name" value="asn_synth_AEB"/>
    <property type="match status" value="1"/>
</dbReference>
<dbReference type="InterPro" id="IPR017932">
    <property type="entry name" value="GATase_2_dom"/>
</dbReference>
<name>A0A9D1MCZ9_9FIRM</name>
<evidence type="ECO:0000256" key="4">
    <source>
        <dbReference type="ARBA" id="ARBA00022741"/>
    </source>
</evidence>
<dbReference type="Proteomes" id="UP000824109">
    <property type="component" value="Unassembled WGS sequence"/>
</dbReference>
<dbReference type="InterPro" id="IPR014729">
    <property type="entry name" value="Rossmann-like_a/b/a_fold"/>
</dbReference>
<keyword evidence="4" id="KW-0547">Nucleotide-binding</keyword>
<comment type="pathway">
    <text evidence="1">Amino-acid biosynthesis; L-asparagine biosynthesis; L-asparagine from L-aspartate (L-Gln route): step 1/1.</text>
</comment>
<dbReference type="InterPro" id="IPR001962">
    <property type="entry name" value="Asn_synthase"/>
</dbReference>
<evidence type="ECO:0000313" key="11">
    <source>
        <dbReference type="Proteomes" id="UP000824109"/>
    </source>
</evidence>
<dbReference type="SUPFAM" id="SSF52402">
    <property type="entry name" value="Adenine nucleotide alpha hydrolases-like"/>
    <property type="match status" value="1"/>
</dbReference>
<evidence type="ECO:0000256" key="3">
    <source>
        <dbReference type="ARBA" id="ARBA00012737"/>
    </source>
</evidence>
<evidence type="ECO:0000259" key="9">
    <source>
        <dbReference type="PROSITE" id="PS51278"/>
    </source>
</evidence>
<sequence>MCGICGYINYKRNYVKTRYEEAETVRAMAETMKNRGPDAGGEWIGEHAVLGHRRLAVIDPENGAQPMKRVSEGYEFVIVYNGEMYNTAELRRELIDCGYEFETNSDTEVLLYAYIHYGAECASKLNGIFAFAVYDSMRQCVFLCRDRFGVKPLFYSMRGETFIFASELKAMFKYPGIRPELDREGLAEIFAMSPARTAGCGVFHGINEVKPGYAMYVGRRGIHTAPYWQLKSGEHTDSYEETIEKVRYLVTDSIKRQLVSDVPIATFLSGGLDSSFISAVAAMEFAKRGERLSTYSFDYEGNSKYFKKSRFQPDSDSEWVPRMAEEFGTDHTYLMCPNDVLVPLLDDAVLAKDLPGMADCDSSLLYFCREVKKRHTVAVSGECSDSCDIIAMSRSKIV</sequence>
<reference evidence="10" key="2">
    <citation type="journal article" date="2021" name="PeerJ">
        <title>Extensive microbial diversity within the chicken gut microbiome revealed by metagenomics and culture.</title>
        <authorList>
            <person name="Gilroy R."/>
            <person name="Ravi A."/>
            <person name="Getino M."/>
            <person name="Pursley I."/>
            <person name="Horton D.L."/>
            <person name="Alikhan N.F."/>
            <person name="Baker D."/>
            <person name="Gharbi K."/>
            <person name="Hall N."/>
            <person name="Watson M."/>
            <person name="Adriaenssens E.M."/>
            <person name="Foster-Nyarko E."/>
            <person name="Jarju S."/>
            <person name="Secka A."/>
            <person name="Antonio M."/>
            <person name="Oren A."/>
            <person name="Chaudhuri R.R."/>
            <person name="La Ragione R."/>
            <person name="Hildebrand F."/>
            <person name="Pallen M.J."/>
        </authorList>
    </citation>
    <scope>NUCLEOTIDE SEQUENCE</scope>
    <source>
        <strain evidence="10">USAMLcec3-3695</strain>
    </source>
</reference>
<evidence type="ECO:0000256" key="8">
    <source>
        <dbReference type="ARBA" id="ARBA00048741"/>
    </source>
</evidence>
<comment type="catalytic activity">
    <reaction evidence="8">
        <text>L-aspartate + L-glutamine + ATP + H2O = L-asparagine + L-glutamate + AMP + diphosphate + H(+)</text>
        <dbReference type="Rhea" id="RHEA:12228"/>
        <dbReference type="ChEBI" id="CHEBI:15377"/>
        <dbReference type="ChEBI" id="CHEBI:15378"/>
        <dbReference type="ChEBI" id="CHEBI:29985"/>
        <dbReference type="ChEBI" id="CHEBI:29991"/>
        <dbReference type="ChEBI" id="CHEBI:30616"/>
        <dbReference type="ChEBI" id="CHEBI:33019"/>
        <dbReference type="ChEBI" id="CHEBI:58048"/>
        <dbReference type="ChEBI" id="CHEBI:58359"/>
        <dbReference type="ChEBI" id="CHEBI:456215"/>
        <dbReference type="EC" id="6.3.5.4"/>
    </reaction>
</comment>
<keyword evidence="7" id="KW-0315">Glutamine amidotransferase</keyword>
<dbReference type="CDD" id="cd00712">
    <property type="entry name" value="AsnB"/>
    <property type="match status" value="1"/>
</dbReference>
<evidence type="ECO:0000256" key="5">
    <source>
        <dbReference type="ARBA" id="ARBA00022840"/>
    </source>
</evidence>
<evidence type="ECO:0000313" key="10">
    <source>
        <dbReference type="EMBL" id="HIU57777.1"/>
    </source>
</evidence>
<keyword evidence="5" id="KW-0067">ATP-binding</keyword>
<accession>A0A9D1MCZ9</accession>
<gene>
    <name evidence="10" type="primary">asnB</name>
    <name evidence="10" type="ORF">IAA61_08220</name>
</gene>
<evidence type="ECO:0000256" key="6">
    <source>
        <dbReference type="ARBA" id="ARBA00022888"/>
    </source>
</evidence>
<dbReference type="Gene3D" id="3.40.50.620">
    <property type="entry name" value="HUPs"/>
    <property type="match status" value="1"/>
</dbReference>
<dbReference type="InterPro" id="IPR029055">
    <property type="entry name" value="Ntn_hydrolases_N"/>
</dbReference>
<dbReference type="EMBL" id="DVNB01000085">
    <property type="protein sequence ID" value="HIU57777.1"/>
    <property type="molecule type" value="Genomic_DNA"/>
</dbReference>
<comment type="similarity">
    <text evidence="2">Belongs to the asparagine synthetase family.</text>
</comment>
<dbReference type="EC" id="6.3.5.4" evidence="3"/>
<dbReference type="SUPFAM" id="SSF56235">
    <property type="entry name" value="N-terminal nucleophile aminohydrolases (Ntn hydrolases)"/>
    <property type="match status" value="1"/>
</dbReference>
<dbReference type="GO" id="GO:0006529">
    <property type="term" value="P:asparagine biosynthetic process"/>
    <property type="evidence" value="ECO:0007669"/>
    <property type="project" value="UniProtKB-KW"/>
</dbReference>
<evidence type="ECO:0000256" key="7">
    <source>
        <dbReference type="ARBA" id="ARBA00022962"/>
    </source>
</evidence>
<dbReference type="PROSITE" id="PS51278">
    <property type="entry name" value="GATASE_TYPE_2"/>
    <property type="match status" value="1"/>
</dbReference>
<dbReference type="AlphaFoldDB" id="A0A9D1MCZ9"/>
<dbReference type="PANTHER" id="PTHR43284:SF1">
    <property type="entry name" value="ASPARAGINE SYNTHETASE"/>
    <property type="match status" value="1"/>
</dbReference>
<dbReference type="GO" id="GO:0005524">
    <property type="term" value="F:ATP binding"/>
    <property type="evidence" value="ECO:0007669"/>
    <property type="project" value="UniProtKB-KW"/>
</dbReference>
<keyword evidence="6" id="KW-0061">Asparagine biosynthesis</keyword>
<proteinExistence type="inferred from homology"/>
<organism evidence="10 11">
    <name type="scientific">Candidatus Ornithomonoglobus merdipullorum</name>
    <dbReference type="NCBI Taxonomy" id="2840895"/>
    <lineage>
        <taxon>Bacteria</taxon>
        <taxon>Bacillati</taxon>
        <taxon>Bacillota</taxon>
        <taxon>Clostridia</taxon>
        <taxon>Candidatus Ornithomonoglobus</taxon>
    </lineage>
</organism>
<dbReference type="CDD" id="cd01991">
    <property type="entry name" value="Asn_synthase_B_C"/>
    <property type="match status" value="1"/>
</dbReference>
<dbReference type="GO" id="GO:0005829">
    <property type="term" value="C:cytosol"/>
    <property type="evidence" value="ECO:0007669"/>
    <property type="project" value="TreeGrafter"/>
</dbReference>
<keyword evidence="10" id="KW-0436">Ligase</keyword>
<protein>
    <recommendedName>
        <fullName evidence="3">asparagine synthase (glutamine-hydrolyzing)</fullName>
        <ecNumber evidence="3">6.3.5.4</ecNumber>
    </recommendedName>
</protein>
<dbReference type="Pfam" id="PF13537">
    <property type="entry name" value="GATase_7"/>
    <property type="match status" value="1"/>
</dbReference>
<dbReference type="PANTHER" id="PTHR43284">
    <property type="entry name" value="ASPARAGINE SYNTHETASE (GLUTAMINE-HYDROLYZING)"/>
    <property type="match status" value="1"/>
</dbReference>
<dbReference type="InterPro" id="IPR006426">
    <property type="entry name" value="Asn_synth_AEB"/>
</dbReference>
<reference evidence="10" key="1">
    <citation type="submission" date="2020-10" db="EMBL/GenBank/DDBJ databases">
        <authorList>
            <person name="Gilroy R."/>
        </authorList>
    </citation>
    <scope>NUCLEOTIDE SEQUENCE</scope>
    <source>
        <strain evidence="10">USAMLcec3-3695</strain>
    </source>
</reference>
<comment type="caution">
    <text evidence="10">The sequence shown here is derived from an EMBL/GenBank/DDBJ whole genome shotgun (WGS) entry which is preliminary data.</text>
</comment>
<dbReference type="Pfam" id="PF00733">
    <property type="entry name" value="Asn_synthase"/>
    <property type="match status" value="1"/>
</dbReference>
<dbReference type="Gene3D" id="3.60.20.10">
    <property type="entry name" value="Glutamine Phosphoribosylpyrophosphate, subunit 1, domain 1"/>
    <property type="match status" value="1"/>
</dbReference>
<dbReference type="InterPro" id="IPR051786">
    <property type="entry name" value="ASN_synthetase/amidase"/>
</dbReference>
<dbReference type="GO" id="GO:0004066">
    <property type="term" value="F:asparagine synthase (glutamine-hydrolyzing) activity"/>
    <property type="evidence" value="ECO:0007669"/>
    <property type="project" value="UniProtKB-EC"/>
</dbReference>
<keyword evidence="6" id="KW-0028">Amino-acid biosynthesis</keyword>
<evidence type="ECO:0000256" key="2">
    <source>
        <dbReference type="ARBA" id="ARBA00005752"/>
    </source>
</evidence>
<dbReference type="InterPro" id="IPR033738">
    <property type="entry name" value="AsnB_N"/>
</dbReference>
<evidence type="ECO:0000256" key="1">
    <source>
        <dbReference type="ARBA" id="ARBA00005187"/>
    </source>
</evidence>
<feature type="domain" description="Glutamine amidotransferase type-2" evidence="9">
    <location>
        <begin position="2"/>
        <end position="220"/>
    </location>
</feature>